<dbReference type="GO" id="GO:0020002">
    <property type="term" value="C:host cell plasma membrane"/>
    <property type="evidence" value="ECO:0007669"/>
    <property type="project" value="UniProtKB-SubCell"/>
</dbReference>
<evidence type="ECO:0000256" key="22">
    <source>
        <dbReference type="ARBA" id="ARBA00022870"/>
    </source>
</evidence>
<evidence type="ECO:0000256" key="26">
    <source>
        <dbReference type="ARBA" id="ARBA00023136"/>
    </source>
</evidence>
<evidence type="ECO:0000256" key="10">
    <source>
        <dbReference type="ARBA" id="ARBA00022561"/>
    </source>
</evidence>
<dbReference type="GO" id="GO:0055036">
    <property type="term" value="C:virion membrane"/>
    <property type="evidence" value="ECO:0007669"/>
    <property type="project" value="UniProtKB-SubCell"/>
</dbReference>
<dbReference type="GO" id="GO:0008270">
    <property type="term" value="F:zinc ion binding"/>
    <property type="evidence" value="ECO:0007669"/>
    <property type="project" value="UniProtKB-KW"/>
</dbReference>
<keyword evidence="7" id="KW-1187">Viral budding via the host ESCRT complexes</keyword>
<evidence type="ECO:0000256" key="1">
    <source>
        <dbReference type="ARBA" id="ARBA00004147"/>
    </source>
</evidence>
<dbReference type="Pfam" id="PF00540">
    <property type="entry name" value="Gag_p17"/>
    <property type="match status" value="1"/>
</dbReference>
<evidence type="ECO:0000256" key="6">
    <source>
        <dbReference type="ARBA" id="ARBA00019628"/>
    </source>
</evidence>
<evidence type="ECO:0000256" key="4">
    <source>
        <dbReference type="ARBA" id="ARBA00004560"/>
    </source>
</evidence>
<dbReference type="PANTHER" id="PTHR40389:SF4">
    <property type="match status" value="1"/>
</dbReference>
<feature type="coiled-coil region" evidence="32">
    <location>
        <begin position="87"/>
        <end position="121"/>
    </location>
</feature>
<dbReference type="InterPro" id="IPR001878">
    <property type="entry name" value="Znf_CCHC"/>
</dbReference>
<evidence type="ECO:0000256" key="7">
    <source>
        <dbReference type="ARBA" id="ARBA00022462"/>
    </source>
</evidence>
<keyword evidence="11" id="KW-1048">Host nucleus</keyword>
<dbReference type="GO" id="GO:0003723">
    <property type="term" value="F:RNA binding"/>
    <property type="evidence" value="ECO:0007669"/>
    <property type="project" value="UniProtKB-KW"/>
</dbReference>
<dbReference type="Gene3D" id="1.10.1200.30">
    <property type="match status" value="1"/>
</dbReference>
<dbReference type="SUPFAM" id="SSF47943">
    <property type="entry name" value="Retrovirus capsid protein, N-terminal core domain"/>
    <property type="match status" value="1"/>
</dbReference>
<sequence>MGARASILRGGKLDKWEKIRLRPGGQKHYRLKHLVWASRELERFALNPGLLETKEGCKQIMQQLQPALKTGTEELTSLYNTVATLYCVHAEIEVRDTKEALDKIKEEQNKSQQKTQQATADGKVSQNYPIVQNLQGQMVHQAISPRTLNAWVKVIEEKAFSPEVIPMFTALSEGATPQDLNTMLNTVGGHQAAMQMLKDTINEEAAEWDRLHPAQAGPHPPGQMREPRGSDIAGTTSNLQEQIAWMTSNPPVPVGEIYKRWIILGLNKIVRMYSPVSILDIKQGPKEPFRDYVDRFFKTLRAEQATQDVKNWMTDTLLVQNANPDCKTILRALGPGATLEEMMTACQGVGGPSHKARVLAEAMSQANSKNIMMQRSNFKGPRKIIKCFNCGKEGHLARNCRAPRKKGCWKCGKEGHQMKDCTERQANFLGKIWPSHKGRPGNFLQSRPEPTAPPAESFRFEETTPAPKQEPGDRETLTSLKSLFGSDPLSQ</sequence>
<dbReference type="Pfam" id="PF00098">
    <property type="entry name" value="zf-CCHC"/>
    <property type="match status" value="2"/>
</dbReference>
<keyword evidence="19 31" id="KW-0863">Zinc-finger</keyword>
<evidence type="ECO:0000256" key="33">
    <source>
        <dbReference type="SAM" id="MobiDB-lite"/>
    </source>
</evidence>
<evidence type="ECO:0000256" key="32">
    <source>
        <dbReference type="SAM" id="Coils"/>
    </source>
</evidence>
<keyword evidence="8" id="KW-1032">Host cell membrane</keyword>
<feature type="region of interest" description="Disordered" evidence="33">
    <location>
        <begin position="213"/>
        <end position="234"/>
    </location>
</feature>
<evidence type="ECO:0000256" key="24">
    <source>
        <dbReference type="ARBA" id="ARBA00023046"/>
    </source>
</evidence>
<dbReference type="Gene3D" id="6.10.250.390">
    <property type="match status" value="1"/>
</dbReference>
<dbReference type="InterPro" id="IPR012344">
    <property type="entry name" value="Matrix_HIV/RSV_N"/>
</dbReference>
<evidence type="ECO:0000256" key="2">
    <source>
        <dbReference type="ARBA" id="ARBA00004192"/>
    </source>
</evidence>
<dbReference type="SMART" id="SM00343">
    <property type="entry name" value="ZnF_C2HC"/>
    <property type="match status" value="2"/>
</dbReference>
<proteinExistence type="inferred from homology"/>
<dbReference type="GO" id="GO:0005198">
    <property type="term" value="F:structural molecule activity"/>
    <property type="evidence" value="ECO:0007669"/>
    <property type="project" value="InterPro"/>
</dbReference>
<dbReference type="FunFam" id="1.10.375.10:FF:000001">
    <property type="entry name" value="Gag polyprotein"/>
    <property type="match status" value="1"/>
</dbReference>
<keyword evidence="21" id="KW-0946">Virion</keyword>
<organism evidence="35">
    <name type="scientific">Human immunodeficiency virus type 1</name>
    <name type="common">HIV-1</name>
    <dbReference type="NCBI Taxonomy" id="11676"/>
    <lineage>
        <taxon>Viruses</taxon>
        <taxon>Riboviria</taxon>
        <taxon>Pararnavirae</taxon>
        <taxon>Artverviricota</taxon>
        <taxon>Revtraviricetes</taxon>
        <taxon>Ortervirales</taxon>
        <taxon>Retroviridae</taxon>
        <taxon>Orthoretrovirinae</taxon>
        <taxon>Lentivirus</taxon>
        <taxon>Lentivirus humimdef1</taxon>
    </lineage>
</organism>
<keyword evidence="9" id="KW-0597">Phosphoprotein</keyword>
<keyword evidence="24" id="KW-1039">Host endosome</keyword>
<evidence type="ECO:0000256" key="28">
    <source>
        <dbReference type="ARBA" id="ARBA00023288"/>
    </source>
</evidence>
<feature type="region of interest" description="Disordered" evidence="33">
    <location>
        <begin position="433"/>
        <end position="491"/>
    </location>
</feature>
<evidence type="ECO:0000259" key="34">
    <source>
        <dbReference type="PROSITE" id="PS50158"/>
    </source>
</evidence>
<dbReference type="InterPro" id="IPR008916">
    <property type="entry name" value="Retrov_capsid_C"/>
</dbReference>
<evidence type="ECO:0000256" key="13">
    <source>
        <dbReference type="ARBA" id="ARBA00022612"/>
    </source>
</evidence>
<keyword evidence="27" id="KW-1035">Host cytoplasm</keyword>
<evidence type="ECO:0000256" key="25">
    <source>
        <dbReference type="ARBA" id="ARBA00023086"/>
    </source>
</evidence>
<dbReference type="InterPro" id="IPR008919">
    <property type="entry name" value="Retrov_capsid_N"/>
</dbReference>
<evidence type="ECO:0000256" key="14">
    <source>
        <dbReference type="ARBA" id="ARBA00022637"/>
    </source>
</evidence>
<evidence type="ECO:0000256" key="16">
    <source>
        <dbReference type="ARBA" id="ARBA00022723"/>
    </source>
</evidence>
<feature type="domain" description="CCHC-type" evidence="34">
    <location>
        <begin position="386"/>
        <end position="401"/>
    </location>
</feature>
<dbReference type="PROSITE" id="PS50158">
    <property type="entry name" value="ZF_CCHC"/>
    <property type="match status" value="2"/>
</dbReference>
<comment type="subcellular location">
    <subcellularLocation>
        <location evidence="3">Host cell membrane</location>
        <topology evidence="3">Lipid-anchor</topology>
    </subcellularLocation>
    <subcellularLocation>
        <location evidence="2">Host cytoplasm</location>
    </subcellularLocation>
    <subcellularLocation>
        <location evidence="4">Host endosome</location>
        <location evidence="4">Host multivesicular body</location>
    </subcellularLocation>
    <subcellularLocation>
        <location evidence="1">Host nucleus</location>
    </subcellularLocation>
    <subcellularLocation>
        <location evidence="30">Virion membrane</location>
        <topology evidence="30">Lipid-anchor</topology>
    </subcellularLocation>
</comment>
<dbReference type="InterPro" id="IPR010999">
    <property type="entry name" value="Retrovr_matrix"/>
</dbReference>
<protein>
    <recommendedName>
        <fullName evidence="6">Gag polyprotein</fullName>
    </recommendedName>
    <alternativeName>
        <fullName evidence="29">Pr55Gag</fullName>
    </alternativeName>
</protein>
<dbReference type="InterPro" id="IPR050195">
    <property type="entry name" value="Primate_lentivir_Gag_pol-like"/>
</dbReference>
<keyword evidence="22" id="KW-1043">Host membrane</keyword>
<dbReference type="GO" id="GO:0039702">
    <property type="term" value="P:viral budding via host ESCRT complex"/>
    <property type="evidence" value="ECO:0007669"/>
    <property type="project" value="UniProtKB-KW"/>
</dbReference>
<dbReference type="GO" id="GO:0019013">
    <property type="term" value="C:viral nucleocapsid"/>
    <property type="evidence" value="ECO:0007669"/>
    <property type="project" value="UniProtKB-KW"/>
</dbReference>
<dbReference type="Pfam" id="PF19317">
    <property type="entry name" value="Gag_p24_C"/>
    <property type="match status" value="1"/>
</dbReference>
<evidence type="ECO:0000256" key="8">
    <source>
        <dbReference type="ARBA" id="ARBA00022511"/>
    </source>
</evidence>
<keyword evidence="13" id="KW-1188">Viral release from host cell</keyword>
<dbReference type="SUPFAM" id="SSF47836">
    <property type="entry name" value="Retroviral matrix proteins"/>
    <property type="match status" value="1"/>
</dbReference>
<evidence type="ECO:0000256" key="21">
    <source>
        <dbReference type="ARBA" id="ARBA00022844"/>
    </source>
</evidence>
<dbReference type="EMBL" id="KM048776">
    <property type="protein sequence ID" value="AIG15929.1"/>
    <property type="molecule type" value="Genomic_RNA"/>
</dbReference>
<dbReference type="GO" id="GO:0075523">
    <property type="term" value="P:viral translational frameshifting"/>
    <property type="evidence" value="ECO:0007669"/>
    <property type="project" value="UniProtKB-KW"/>
</dbReference>
<dbReference type="Gene3D" id="1.10.375.10">
    <property type="entry name" value="Human Immunodeficiency Virus Type 1 Capsid Protein"/>
    <property type="match status" value="1"/>
</dbReference>
<evidence type="ECO:0000256" key="12">
    <source>
        <dbReference type="ARBA" id="ARBA00022581"/>
    </source>
</evidence>
<comment type="similarity">
    <text evidence="5">Belongs to the primate lentivirus group gag polyprotein family.</text>
</comment>
<evidence type="ECO:0000256" key="23">
    <source>
        <dbReference type="ARBA" id="ARBA00022884"/>
    </source>
</evidence>
<dbReference type="InterPro" id="IPR045345">
    <property type="entry name" value="Gag_p24_C"/>
</dbReference>
<keyword evidence="26" id="KW-0472">Membrane</keyword>
<dbReference type="SUPFAM" id="SSF47353">
    <property type="entry name" value="Retrovirus capsid dimerization domain-like"/>
    <property type="match status" value="1"/>
</dbReference>
<dbReference type="InterPro" id="IPR036875">
    <property type="entry name" value="Znf_CCHC_sf"/>
</dbReference>
<keyword evidence="14" id="KW-1198">Viral budding</keyword>
<evidence type="ECO:0000256" key="19">
    <source>
        <dbReference type="ARBA" id="ARBA00022771"/>
    </source>
</evidence>
<evidence type="ECO:0000256" key="31">
    <source>
        <dbReference type="PROSITE-ProRule" id="PRU00047"/>
    </source>
</evidence>
<dbReference type="Gene3D" id="1.20.5.760">
    <property type="entry name" value="Single helix bin"/>
    <property type="match status" value="1"/>
</dbReference>
<evidence type="ECO:0000256" key="15">
    <source>
        <dbReference type="ARBA" id="ARBA00022707"/>
    </source>
</evidence>
<dbReference type="InterPro" id="IPR000071">
    <property type="entry name" value="Lentvrl_matrix_N"/>
</dbReference>
<keyword evidence="16" id="KW-0479">Metal-binding</keyword>
<dbReference type="PRINTS" id="PR00234">
    <property type="entry name" value="HIV1MATRIX"/>
</dbReference>
<dbReference type="InterPro" id="IPR014817">
    <property type="entry name" value="Gag_p6"/>
</dbReference>
<evidence type="ECO:0000256" key="30">
    <source>
        <dbReference type="ARBA" id="ARBA00037826"/>
    </source>
</evidence>
<dbReference type="Gene3D" id="4.10.60.10">
    <property type="entry name" value="Zinc finger, CCHC-type"/>
    <property type="match status" value="1"/>
</dbReference>
<dbReference type="SUPFAM" id="SSF57756">
    <property type="entry name" value="Retrovirus zinc finger-like domains"/>
    <property type="match status" value="1"/>
</dbReference>
<dbReference type="GO" id="GO:0042025">
    <property type="term" value="C:host cell nucleus"/>
    <property type="evidence" value="ECO:0007669"/>
    <property type="project" value="UniProtKB-SubCell"/>
</dbReference>
<evidence type="ECO:0000256" key="9">
    <source>
        <dbReference type="ARBA" id="ARBA00022553"/>
    </source>
</evidence>
<reference evidence="35" key="1">
    <citation type="journal article" date="2014" name="Science">
        <title>HIV transmission. Selection bias at the heterosexual HIV-1 transmission bottleneck.</title>
        <authorList>
            <person name="Carlson J.M."/>
            <person name="Schaefer M."/>
            <person name="Monaco D.C."/>
            <person name="Batorsky R."/>
            <person name="Claiborne D.T."/>
            <person name="Prince J."/>
            <person name="Deymier M.J."/>
            <person name="Ende Z.S."/>
            <person name="Klatt N.R."/>
            <person name="Deziel C.E."/>
            <person name="Lin T.H."/>
            <person name="Peng J."/>
            <person name="Seese A.M."/>
            <person name="Shapiro R."/>
            <person name="Frater J."/>
            <person name="Ndung'U T."/>
            <person name="Tang J."/>
            <person name="Goepfert P."/>
            <person name="Gilmour J."/>
            <person name="Price M.A."/>
            <person name="Kilembe W."/>
            <person name="Heckerman D."/>
            <person name="Goulder P.J."/>
            <person name="Allen T.M."/>
            <person name="Allen S."/>
            <person name="Hunter E."/>
        </authorList>
    </citation>
    <scope>NUCLEOTIDE SEQUENCE</scope>
    <source>
        <strain evidence="35">ZM226M</strain>
    </source>
</reference>
<keyword evidence="10" id="KW-0167">Capsid protein</keyword>
<dbReference type="Pfam" id="PF08705">
    <property type="entry name" value="Gag_p6"/>
    <property type="match status" value="1"/>
</dbReference>
<accession>A0A075QAL8</accession>
<evidence type="ECO:0000256" key="27">
    <source>
        <dbReference type="ARBA" id="ARBA00023200"/>
    </source>
</evidence>
<gene>
    <name evidence="35" type="primary">gag</name>
</gene>
<keyword evidence="25" id="KW-0543">Viral nucleoprotein</keyword>
<dbReference type="GO" id="GO:0072494">
    <property type="term" value="C:host multivesicular body"/>
    <property type="evidence" value="ECO:0007669"/>
    <property type="project" value="UniProtKB-SubCell"/>
</dbReference>
<keyword evidence="28" id="KW-0449">Lipoprotein</keyword>
<dbReference type="FunFam" id="4.10.60.10:FF:000001">
    <property type="entry name" value="Gag polyprotein"/>
    <property type="match status" value="1"/>
</dbReference>
<evidence type="ECO:0000256" key="3">
    <source>
        <dbReference type="ARBA" id="ARBA00004425"/>
    </source>
</evidence>
<keyword evidence="12" id="KW-0945">Host-virus interaction</keyword>
<keyword evidence="17" id="KW-0677">Repeat</keyword>
<evidence type="ECO:0000256" key="17">
    <source>
        <dbReference type="ARBA" id="ARBA00022737"/>
    </source>
</evidence>
<keyword evidence="20" id="KW-0862">Zinc</keyword>
<evidence type="ECO:0000256" key="18">
    <source>
        <dbReference type="ARBA" id="ARBA00022758"/>
    </source>
</evidence>
<organismHost>
    <name type="scientific">Homo sapiens</name>
    <name type="common">Human</name>
    <dbReference type="NCBI Taxonomy" id="9606"/>
</organismHost>
<name>A0A075QAL8_HV1</name>
<feature type="domain" description="CCHC-type" evidence="34">
    <location>
        <begin position="408"/>
        <end position="423"/>
    </location>
</feature>
<keyword evidence="15" id="KW-0519">Myristate</keyword>
<evidence type="ECO:0000256" key="29">
    <source>
        <dbReference type="ARBA" id="ARBA00031060"/>
    </source>
</evidence>
<evidence type="ECO:0000256" key="5">
    <source>
        <dbReference type="ARBA" id="ARBA00008364"/>
    </source>
</evidence>
<evidence type="ECO:0000256" key="20">
    <source>
        <dbReference type="ARBA" id="ARBA00022833"/>
    </source>
</evidence>
<dbReference type="PANTHER" id="PTHR40389">
    <property type="entry name" value="ENDOGENOUS RETROVIRUS GROUP K MEMBER 24 GAG POLYPROTEIN-RELATED"/>
    <property type="match status" value="1"/>
</dbReference>
<dbReference type="Gene3D" id="1.10.150.90">
    <property type="entry name" value="Immunodeficiency lentiviruses, gag gene matrix protein p17"/>
    <property type="match status" value="1"/>
</dbReference>
<keyword evidence="18" id="KW-0688">Ribosomal frameshifting</keyword>
<evidence type="ECO:0000256" key="11">
    <source>
        <dbReference type="ARBA" id="ARBA00022562"/>
    </source>
</evidence>
<dbReference type="FunFam" id="1.10.1200.30:FF:000001">
    <property type="entry name" value="Gag polyprotein"/>
    <property type="match status" value="1"/>
</dbReference>
<keyword evidence="23" id="KW-0694">RNA-binding</keyword>
<keyword evidence="32" id="KW-0175">Coiled coil</keyword>
<evidence type="ECO:0000313" key="35">
    <source>
        <dbReference type="EMBL" id="AIG15929.1"/>
    </source>
</evidence>